<dbReference type="PANTHER" id="PTHR22922">
    <property type="entry name" value="GPI-ANCHORED PROTEIN P137"/>
    <property type="match status" value="1"/>
</dbReference>
<keyword evidence="5" id="KW-0694">RNA-binding</keyword>
<dbReference type="Pfam" id="PF12287">
    <property type="entry name" value="Caprin-1_C"/>
    <property type="match status" value="2"/>
</dbReference>
<protein>
    <submittedName>
        <fullName evidence="10">Cell cycle associated protein 1a</fullName>
    </submittedName>
</protein>
<dbReference type="Ensembl" id="ENSGMOT00000039238.1">
    <property type="protein sequence ID" value="ENSGMOP00000068446.1"/>
    <property type="gene ID" value="ENSGMOG00000008955.2"/>
</dbReference>
<dbReference type="InterPro" id="IPR028816">
    <property type="entry name" value="Caprin"/>
</dbReference>
<feature type="region of interest" description="Disordered" evidence="7">
    <location>
        <begin position="501"/>
        <end position="569"/>
    </location>
</feature>
<dbReference type="PANTHER" id="PTHR22922:SF3">
    <property type="entry name" value="CAPRIN-1"/>
    <property type="match status" value="1"/>
</dbReference>
<evidence type="ECO:0000313" key="10">
    <source>
        <dbReference type="Ensembl" id="ENSGMOP00000068446.1"/>
    </source>
</evidence>
<sequence>MEKKKGKLDDYQAKKNNGERLNQDQLDALTKFGEITNNLEFARELQKGFLTLGQEVSKVVKKSVRREQLQREEMEQRRLKMVLELQFLLDRLGEEEVRQDLKRPDGDGTSVLTDADLRTLDQFYKLVGPDRNYDVRLTDQYEDASLHLWELLEGRDKPVAGTTYKVLKETLDKVLLSGYFDRVHTHQNGAVCEEVEEGEEESQIVEEEEQKAEEPPSEPGNNHKTTTEHFTFVNRQFIPETAYSATEQDQVDGWAVEAQMVNSLQHQPLAQLTPEPPASVDQDITCPPADPVVRKQVVQDLMAQMQGTFNFMQDSMLEFDGQALDPAIVSAQPMKPAQTVGLQQMGLVSGERQRNLSWSVARVRPVPEASLSRSSEQCPAPSSLPSAFPPVSKPTHSGGTNVNAAPFQSMQAVFNMNAPVPTASDGSVEPLKQPTQFPSGYAQGFSSPAEHTGEQADVPQDALQSVVGGFQPHEQAMAQAGAQQQSAQPAGFTRPAQPYFNGRGAPRGGPRGGRGIINGYRGGASNGFRGEGYRPPFSNAPNSGYGQNQFNTTRDYPNSTYQRVSTSPN</sequence>
<dbReference type="GO" id="GO:0030154">
    <property type="term" value="P:cell differentiation"/>
    <property type="evidence" value="ECO:0007669"/>
    <property type="project" value="UniProtKB-KW"/>
</dbReference>
<keyword evidence="6" id="KW-0652">Protein synthesis inhibitor</keyword>
<keyword evidence="4" id="KW-0221">Differentiation</keyword>
<feature type="region of interest" description="Disordered" evidence="7">
    <location>
        <begin position="1"/>
        <end position="20"/>
    </location>
</feature>
<dbReference type="GO" id="GO:0005737">
    <property type="term" value="C:cytoplasm"/>
    <property type="evidence" value="ECO:0007669"/>
    <property type="project" value="UniProtKB-SubCell"/>
</dbReference>
<proteinExistence type="inferred from homology"/>
<evidence type="ECO:0000313" key="11">
    <source>
        <dbReference type="Proteomes" id="UP000694546"/>
    </source>
</evidence>
<dbReference type="InterPro" id="IPR022070">
    <property type="entry name" value="Caprin-1_C"/>
</dbReference>
<feature type="region of interest" description="Disordered" evidence="7">
    <location>
        <begin position="366"/>
        <end position="403"/>
    </location>
</feature>
<dbReference type="GO" id="GO:0017148">
    <property type="term" value="P:negative regulation of translation"/>
    <property type="evidence" value="ECO:0007669"/>
    <property type="project" value="UniProtKB-KW"/>
</dbReference>
<evidence type="ECO:0000256" key="3">
    <source>
        <dbReference type="ARBA" id="ARBA00022490"/>
    </source>
</evidence>
<evidence type="ECO:0000256" key="5">
    <source>
        <dbReference type="ARBA" id="ARBA00022884"/>
    </source>
</evidence>
<keyword evidence="3" id="KW-0963">Cytoplasm</keyword>
<dbReference type="GeneTree" id="ENSGT00940000153438"/>
<comment type="subcellular location">
    <subcellularLocation>
        <location evidence="1">Cytoplasm</location>
    </subcellularLocation>
</comment>
<evidence type="ECO:0000256" key="7">
    <source>
        <dbReference type="SAM" id="MobiDB-lite"/>
    </source>
</evidence>
<feature type="compositionally biased region" description="Polar residues" evidence="7">
    <location>
        <begin position="394"/>
        <end position="403"/>
    </location>
</feature>
<feature type="compositionally biased region" description="Acidic residues" evidence="7">
    <location>
        <begin position="193"/>
        <end position="211"/>
    </location>
</feature>
<evidence type="ECO:0000256" key="4">
    <source>
        <dbReference type="ARBA" id="ARBA00022782"/>
    </source>
</evidence>
<feature type="domain" description="Cytoplasmic activation/proliferation-associated protein-1 C term" evidence="8">
    <location>
        <begin position="298"/>
        <end position="353"/>
    </location>
</feature>
<feature type="compositionally biased region" description="Polar residues" evidence="7">
    <location>
        <begin position="539"/>
        <end position="569"/>
    </location>
</feature>
<evidence type="ECO:0000256" key="1">
    <source>
        <dbReference type="ARBA" id="ARBA00004496"/>
    </source>
</evidence>
<name>A0A8C5CZF7_GADMO</name>
<evidence type="ECO:0000256" key="6">
    <source>
        <dbReference type="ARBA" id="ARBA00023193"/>
    </source>
</evidence>
<organism evidence="10 11">
    <name type="scientific">Gadus morhua</name>
    <name type="common">Atlantic cod</name>
    <dbReference type="NCBI Taxonomy" id="8049"/>
    <lineage>
        <taxon>Eukaryota</taxon>
        <taxon>Metazoa</taxon>
        <taxon>Chordata</taxon>
        <taxon>Craniata</taxon>
        <taxon>Vertebrata</taxon>
        <taxon>Euteleostomi</taxon>
        <taxon>Actinopterygii</taxon>
        <taxon>Neopterygii</taxon>
        <taxon>Teleostei</taxon>
        <taxon>Neoteleostei</taxon>
        <taxon>Acanthomorphata</taxon>
        <taxon>Zeiogadaria</taxon>
        <taxon>Gadariae</taxon>
        <taxon>Gadiformes</taxon>
        <taxon>Gadoidei</taxon>
        <taxon>Gadidae</taxon>
        <taxon>Gadus</taxon>
    </lineage>
</organism>
<keyword evidence="11" id="KW-1185">Reference proteome</keyword>
<gene>
    <name evidence="10" type="primary">caprin1a</name>
</gene>
<dbReference type="GO" id="GO:0003723">
    <property type="term" value="F:RNA binding"/>
    <property type="evidence" value="ECO:0007669"/>
    <property type="project" value="UniProtKB-KW"/>
</dbReference>
<dbReference type="Pfam" id="PF18293">
    <property type="entry name" value="Caprin-1_dimer"/>
    <property type="match status" value="1"/>
</dbReference>
<accession>A0A8C5CZF7</accession>
<evidence type="ECO:0000256" key="2">
    <source>
        <dbReference type="ARBA" id="ARBA00007950"/>
    </source>
</evidence>
<dbReference type="InterPro" id="IPR041637">
    <property type="entry name" value="Caprin-1_dimer"/>
</dbReference>
<evidence type="ECO:0000259" key="8">
    <source>
        <dbReference type="Pfam" id="PF12287"/>
    </source>
</evidence>
<feature type="compositionally biased region" description="Gly residues" evidence="7">
    <location>
        <begin position="505"/>
        <end position="525"/>
    </location>
</feature>
<reference evidence="10" key="1">
    <citation type="submission" date="2025-08" db="UniProtKB">
        <authorList>
            <consortium name="Ensembl"/>
        </authorList>
    </citation>
    <scope>IDENTIFICATION</scope>
</reference>
<comment type="similarity">
    <text evidence="2">Belongs to the caprin family.</text>
</comment>
<dbReference type="Proteomes" id="UP000694546">
    <property type="component" value="Chromosome 14"/>
</dbReference>
<reference evidence="10" key="2">
    <citation type="submission" date="2025-09" db="UniProtKB">
        <authorList>
            <consortium name="Ensembl"/>
        </authorList>
    </citation>
    <scope>IDENTIFICATION</scope>
</reference>
<feature type="domain" description="Caprin-1 dimerization" evidence="9">
    <location>
        <begin position="65"/>
        <end position="181"/>
    </location>
</feature>
<evidence type="ECO:0000259" key="9">
    <source>
        <dbReference type="Pfam" id="PF18293"/>
    </source>
</evidence>
<feature type="domain" description="Cytoplasmic activation/proliferation-associated protein-1 C term" evidence="8">
    <location>
        <begin position="367"/>
        <end position="563"/>
    </location>
</feature>
<feature type="region of interest" description="Disordered" evidence="7">
    <location>
        <begin position="193"/>
        <end position="225"/>
    </location>
</feature>
<feature type="region of interest" description="Disordered" evidence="7">
    <location>
        <begin position="424"/>
        <end position="456"/>
    </location>
</feature>
<dbReference type="AlphaFoldDB" id="A0A8C5CZF7"/>